<dbReference type="Proteomes" id="UP000295703">
    <property type="component" value="Unassembled WGS sequence"/>
</dbReference>
<evidence type="ECO:0000313" key="10">
    <source>
        <dbReference type="Proteomes" id="UP000295703"/>
    </source>
</evidence>
<dbReference type="PROSITE" id="PS50016">
    <property type="entry name" value="ZF_PHD_2"/>
    <property type="match status" value="1"/>
</dbReference>
<name>A0A4R8QQV7_COLTR</name>
<evidence type="ECO:0000256" key="6">
    <source>
        <dbReference type="PROSITE-ProRule" id="PRU00146"/>
    </source>
</evidence>
<feature type="domain" description="PHD-type" evidence="8">
    <location>
        <begin position="148"/>
        <end position="199"/>
    </location>
</feature>
<evidence type="ECO:0000256" key="5">
    <source>
        <dbReference type="ARBA" id="ARBA00023242"/>
    </source>
</evidence>
<dbReference type="PROSITE" id="PS01359">
    <property type="entry name" value="ZF_PHD_1"/>
    <property type="match status" value="1"/>
</dbReference>
<dbReference type="AlphaFoldDB" id="A0A4R8QQV7"/>
<sequence>MGSEADQPVDSRPQDEDEDIQDAAPPTPQPPTSVPGPDASAQDFKMDGDEIEEPPAPTGLASNESDNTILETTEKPVEPTKTAPKKRGTAAIKKPTKRAKNAKATKSRKATSNSSVTNSSTVPDDLAAGDSDDNGLGITEELDESDNGPYCICRGPDDHSFMIGCEICEDWFHGRCVEISKDVGENIIERFVCPNCTDKDNFTLFKFLCSVKNCKKAARRYGEKKSDFCSDEHAQQWWTSLLASQPTGKGAFKFQNTSGCFTREEIMALLNSDLAGVDPADGRFKINTRPFQSQAAGAESPDSKTKNPAQLTKEETELITESSADRRRMGEETALNGKMLQLVEMANDHRKSLIAAKQLEDGSCGYDFRLDNVGAVGPFETWYLNSGEAGEVFKAGKLDAAATTGDGKPVCDKKRCKQHQGWYGTLTRTVRQSIKILAEDAKQRLQSEKSIKDAASERALKKASEKALVQRVNADGTLSPAC</sequence>
<dbReference type="GO" id="GO:0048188">
    <property type="term" value="C:Set1C/COMPASS complex"/>
    <property type="evidence" value="ECO:0007669"/>
    <property type="project" value="InterPro"/>
</dbReference>
<dbReference type="InterPro" id="IPR013083">
    <property type="entry name" value="Znf_RING/FYVE/PHD"/>
</dbReference>
<evidence type="ECO:0000256" key="3">
    <source>
        <dbReference type="ARBA" id="ARBA00022771"/>
    </source>
</evidence>
<keyword evidence="4" id="KW-0862">Zinc</keyword>
<dbReference type="SMART" id="SM00249">
    <property type="entry name" value="PHD"/>
    <property type="match status" value="1"/>
</dbReference>
<evidence type="ECO:0000313" key="9">
    <source>
        <dbReference type="EMBL" id="TDZ44753.1"/>
    </source>
</evidence>
<keyword evidence="5" id="KW-0539">Nucleus</keyword>
<dbReference type="EMBL" id="RYZW01000127">
    <property type="protein sequence ID" value="TDZ44753.1"/>
    <property type="molecule type" value="Genomic_DNA"/>
</dbReference>
<evidence type="ECO:0000259" key="8">
    <source>
        <dbReference type="PROSITE" id="PS50016"/>
    </source>
</evidence>
<comment type="caution">
    <text evidence="9">The sequence shown here is derived from an EMBL/GenBank/DDBJ whole genome shotgun (WGS) entry which is preliminary data.</text>
</comment>
<dbReference type="PANTHER" id="PTHR46174:SF1">
    <property type="entry name" value="CXXC-TYPE ZINC FINGER PROTEIN 1"/>
    <property type="match status" value="1"/>
</dbReference>
<dbReference type="InterPro" id="IPR011011">
    <property type="entry name" value="Znf_FYVE_PHD"/>
</dbReference>
<dbReference type="InterPro" id="IPR019787">
    <property type="entry name" value="Znf_PHD-finger"/>
</dbReference>
<evidence type="ECO:0000256" key="4">
    <source>
        <dbReference type="ARBA" id="ARBA00022833"/>
    </source>
</evidence>
<comment type="subcellular location">
    <subcellularLocation>
        <location evidence="1">Nucleus</location>
    </subcellularLocation>
</comment>
<feature type="compositionally biased region" description="Polar residues" evidence="7">
    <location>
        <begin position="60"/>
        <end position="70"/>
    </location>
</feature>
<gene>
    <name evidence="9" type="primary">spp1</name>
    <name evidence="9" type="ORF">CTRI78_v009364</name>
</gene>
<evidence type="ECO:0000256" key="2">
    <source>
        <dbReference type="ARBA" id="ARBA00022723"/>
    </source>
</evidence>
<feature type="region of interest" description="Disordered" evidence="7">
    <location>
        <begin position="292"/>
        <end position="329"/>
    </location>
</feature>
<dbReference type="SUPFAM" id="SSF57903">
    <property type="entry name" value="FYVE/PHD zinc finger"/>
    <property type="match status" value="1"/>
</dbReference>
<reference evidence="9 10" key="1">
    <citation type="submission" date="2018-12" db="EMBL/GenBank/DDBJ databases">
        <title>Genome sequence and assembly of Colletotrichum trifolii.</title>
        <authorList>
            <person name="Gan P."/>
            <person name="Shirasu K."/>
        </authorList>
    </citation>
    <scope>NUCLEOTIDE SEQUENCE [LARGE SCALE GENOMIC DNA]</scope>
    <source>
        <strain evidence="9 10">543-2</strain>
    </source>
</reference>
<keyword evidence="3 6" id="KW-0863">Zinc-finger</keyword>
<dbReference type="PANTHER" id="PTHR46174">
    <property type="entry name" value="CXXC-TYPE ZINC FINGER PROTEIN 1"/>
    <property type="match status" value="1"/>
</dbReference>
<dbReference type="InterPro" id="IPR019786">
    <property type="entry name" value="Zinc_finger_PHD-type_CS"/>
</dbReference>
<feature type="region of interest" description="Disordered" evidence="7">
    <location>
        <begin position="1"/>
        <end position="142"/>
    </location>
</feature>
<dbReference type="Gene3D" id="3.30.40.10">
    <property type="entry name" value="Zinc/RING finger domain, C3HC4 (zinc finger)"/>
    <property type="match status" value="1"/>
</dbReference>
<evidence type="ECO:0000256" key="1">
    <source>
        <dbReference type="ARBA" id="ARBA00004123"/>
    </source>
</evidence>
<protein>
    <submittedName>
        <fullName evidence="9">Set1 complex component spp1</fullName>
    </submittedName>
</protein>
<dbReference type="InterPro" id="IPR001965">
    <property type="entry name" value="Znf_PHD"/>
</dbReference>
<dbReference type="GO" id="GO:0008270">
    <property type="term" value="F:zinc ion binding"/>
    <property type="evidence" value="ECO:0007669"/>
    <property type="project" value="UniProtKB-KW"/>
</dbReference>
<feature type="compositionally biased region" description="Low complexity" evidence="7">
    <location>
        <begin position="111"/>
        <end position="122"/>
    </location>
</feature>
<proteinExistence type="predicted"/>
<feature type="compositionally biased region" description="Pro residues" evidence="7">
    <location>
        <begin position="25"/>
        <end position="34"/>
    </location>
</feature>
<accession>A0A4R8QQV7</accession>
<dbReference type="Pfam" id="PF00628">
    <property type="entry name" value="PHD"/>
    <property type="match status" value="1"/>
</dbReference>
<dbReference type="STRING" id="5466.A0A4R8QQV7"/>
<keyword evidence="10" id="KW-1185">Reference proteome</keyword>
<feature type="compositionally biased region" description="Basic residues" evidence="7">
    <location>
        <begin position="83"/>
        <end position="109"/>
    </location>
</feature>
<evidence type="ECO:0000256" key="7">
    <source>
        <dbReference type="SAM" id="MobiDB-lite"/>
    </source>
</evidence>
<dbReference type="GO" id="GO:0045893">
    <property type="term" value="P:positive regulation of DNA-templated transcription"/>
    <property type="evidence" value="ECO:0007669"/>
    <property type="project" value="TreeGrafter"/>
</dbReference>
<keyword evidence="2" id="KW-0479">Metal-binding</keyword>
<organism evidence="9 10">
    <name type="scientific">Colletotrichum trifolii</name>
    <dbReference type="NCBI Taxonomy" id="5466"/>
    <lineage>
        <taxon>Eukaryota</taxon>
        <taxon>Fungi</taxon>
        <taxon>Dikarya</taxon>
        <taxon>Ascomycota</taxon>
        <taxon>Pezizomycotina</taxon>
        <taxon>Sordariomycetes</taxon>
        <taxon>Hypocreomycetidae</taxon>
        <taxon>Glomerellales</taxon>
        <taxon>Glomerellaceae</taxon>
        <taxon>Colletotrichum</taxon>
        <taxon>Colletotrichum orbiculare species complex</taxon>
    </lineage>
</organism>
<dbReference type="InterPro" id="IPR037869">
    <property type="entry name" value="Spp1/CFP1"/>
</dbReference>